<dbReference type="InterPro" id="IPR041525">
    <property type="entry name" value="N/Namide_PRibTrfase"/>
</dbReference>
<comment type="pathway">
    <text evidence="5">Cofactor biosynthesis; NAD(+) biosynthesis; nicotinamide D-ribonucleotide from 5-phospho-alpha-D-ribose 1-diphosphate and nicotinamide: step 1/1.</text>
</comment>
<feature type="domain" description="Nicotinate/nicotinamide phosphoribosyltransferase" evidence="9">
    <location>
        <begin position="185"/>
        <end position="437"/>
    </location>
</feature>
<evidence type="ECO:0000259" key="9">
    <source>
        <dbReference type="Pfam" id="PF04095"/>
    </source>
</evidence>
<dbReference type="EC" id="2.4.2.12" evidence="6"/>
<dbReference type="SUPFAM" id="SSF51690">
    <property type="entry name" value="Nicotinate/Quinolinate PRTase C-terminal domain-like"/>
    <property type="match status" value="1"/>
</dbReference>
<dbReference type="GO" id="GO:0009435">
    <property type="term" value="P:NAD+ biosynthetic process"/>
    <property type="evidence" value="ECO:0007669"/>
    <property type="project" value="InterPro"/>
</dbReference>
<comment type="caution">
    <text evidence="11">The sequence shown here is derived from an EMBL/GenBank/DDBJ whole genome shotgun (WGS) entry which is preliminary data.</text>
</comment>
<dbReference type="InterPro" id="IPR036068">
    <property type="entry name" value="Nicotinate_pribotase-like_C"/>
</dbReference>
<evidence type="ECO:0000256" key="4">
    <source>
        <dbReference type="ARBA" id="ARBA00022679"/>
    </source>
</evidence>
<dbReference type="PIRSF" id="PIRSF005943">
    <property type="entry name" value="NMPRT"/>
    <property type="match status" value="1"/>
</dbReference>
<dbReference type="AlphaFoldDB" id="A0A9X2MV67"/>
<evidence type="ECO:0000256" key="3">
    <source>
        <dbReference type="ARBA" id="ARBA00022676"/>
    </source>
</evidence>
<dbReference type="InterPro" id="IPR041529">
    <property type="entry name" value="DUF5598"/>
</dbReference>
<evidence type="ECO:0000256" key="7">
    <source>
        <dbReference type="ARBA" id="ARBA00035036"/>
    </source>
</evidence>
<dbReference type="GO" id="GO:0016874">
    <property type="term" value="F:ligase activity"/>
    <property type="evidence" value="ECO:0007669"/>
    <property type="project" value="UniProtKB-KW"/>
</dbReference>
<accession>A0A9X2MV67</accession>
<reference evidence="11" key="1">
    <citation type="submission" date="2022-08" db="EMBL/GenBank/DDBJ databases">
        <title>The genomic sequence of strain Paenibacillus sp. SCIV0701.</title>
        <authorList>
            <person name="Zhao H."/>
        </authorList>
    </citation>
    <scope>NUCLEOTIDE SEQUENCE</scope>
    <source>
        <strain evidence="11">SCIV0701</strain>
    </source>
</reference>
<dbReference type="NCBIfam" id="NF006629">
    <property type="entry name" value="PRK09198.1"/>
    <property type="match status" value="1"/>
</dbReference>
<keyword evidence="4" id="KW-0808">Transferase</keyword>
<comment type="catalytic activity">
    <reaction evidence="8">
        <text>beta-nicotinamide D-ribonucleotide + diphosphate = 5-phospho-alpha-D-ribose 1-diphosphate + nicotinamide + H(+)</text>
        <dbReference type="Rhea" id="RHEA:16149"/>
        <dbReference type="ChEBI" id="CHEBI:14649"/>
        <dbReference type="ChEBI" id="CHEBI:15378"/>
        <dbReference type="ChEBI" id="CHEBI:17154"/>
        <dbReference type="ChEBI" id="CHEBI:33019"/>
        <dbReference type="ChEBI" id="CHEBI:58017"/>
        <dbReference type="EC" id="2.4.2.12"/>
    </reaction>
    <physiologicalReaction direction="right-to-left" evidence="8">
        <dbReference type="Rhea" id="RHEA:16151"/>
    </physiologicalReaction>
</comment>
<proteinExistence type="inferred from homology"/>
<evidence type="ECO:0000256" key="8">
    <source>
        <dbReference type="ARBA" id="ARBA00047835"/>
    </source>
</evidence>
<organism evidence="11 12">
    <name type="scientific">Paenibacillus soyae</name>
    <dbReference type="NCBI Taxonomy" id="2969249"/>
    <lineage>
        <taxon>Bacteria</taxon>
        <taxon>Bacillati</taxon>
        <taxon>Bacillota</taxon>
        <taxon>Bacilli</taxon>
        <taxon>Bacillales</taxon>
        <taxon>Paenibacillaceae</taxon>
        <taxon>Paenibacillus</taxon>
    </lineage>
</organism>
<dbReference type="Pfam" id="PF18127">
    <property type="entry name" value="NAMPT_N"/>
    <property type="match status" value="1"/>
</dbReference>
<keyword evidence="3 11" id="KW-0328">Glycosyltransferase</keyword>
<evidence type="ECO:0000313" key="11">
    <source>
        <dbReference type="EMBL" id="MCR2807115.1"/>
    </source>
</evidence>
<evidence type="ECO:0000256" key="1">
    <source>
        <dbReference type="ARBA" id="ARBA00010897"/>
    </source>
</evidence>
<feature type="domain" description="Nicotinamide phosphoribosyltransferase N-terminal" evidence="10">
    <location>
        <begin position="11"/>
        <end position="75"/>
    </location>
</feature>
<dbReference type="EMBL" id="JANIPJ010000023">
    <property type="protein sequence ID" value="MCR2807115.1"/>
    <property type="molecule type" value="Genomic_DNA"/>
</dbReference>
<evidence type="ECO:0000256" key="5">
    <source>
        <dbReference type="ARBA" id="ARBA00035007"/>
    </source>
</evidence>
<evidence type="ECO:0000313" key="12">
    <source>
        <dbReference type="Proteomes" id="UP001141950"/>
    </source>
</evidence>
<keyword evidence="12" id="KW-1185">Reference proteome</keyword>
<dbReference type="InterPro" id="IPR013785">
    <property type="entry name" value="Aldolase_TIM"/>
</dbReference>
<dbReference type="Pfam" id="PF04095">
    <property type="entry name" value="NAPRTase"/>
    <property type="match status" value="1"/>
</dbReference>
<gene>
    <name evidence="11" type="ORF">NQZ67_24825</name>
</gene>
<keyword evidence="11" id="KW-0436">Ligase</keyword>
<name>A0A9X2MV67_9BACL</name>
<protein>
    <recommendedName>
        <fullName evidence="7">Nicotinamide phosphoribosyltransferase</fullName>
        <ecNumber evidence="6">2.4.2.12</ecNumber>
    </recommendedName>
</protein>
<dbReference type="PANTHER" id="PTHR43816">
    <property type="entry name" value="NICOTINAMIDE PHOSPHORIBOSYLTRANSFERASE"/>
    <property type="match status" value="1"/>
</dbReference>
<evidence type="ECO:0000259" key="10">
    <source>
        <dbReference type="Pfam" id="PF18127"/>
    </source>
</evidence>
<dbReference type="Proteomes" id="UP001141950">
    <property type="component" value="Unassembled WGS sequence"/>
</dbReference>
<dbReference type="CDD" id="cd01569">
    <property type="entry name" value="PBEF_like"/>
    <property type="match status" value="1"/>
</dbReference>
<dbReference type="InterPro" id="IPR016471">
    <property type="entry name" value="Nicotinamide_PRibTrfase"/>
</dbReference>
<evidence type="ECO:0000256" key="6">
    <source>
        <dbReference type="ARBA" id="ARBA00035024"/>
    </source>
</evidence>
<comment type="similarity">
    <text evidence="1">Belongs to the NAPRTase family.</text>
</comment>
<dbReference type="PANTHER" id="PTHR43816:SF1">
    <property type="entry name" value="NICOTINAMIDE PHOSPHORIBOSYLTRANSFERASE"/>
    <property type="match status" value="1"/>
</dbReference>
<sequence>MTTPFIYPATLLCDFYKVSHKNQYPKGTELVYSTWTARTSRLKDVDHVVAFGFQAFIKQYLIQYFNENFFARPKNDVIAEYKRVLKYTLGVDDPDASHIAELHELGYLPIKIKAVKEGTLVPIKVPMLTIENTKPEFFWLTNYLETLMSCQLWMPATSATLAFEYRQILEEYAKKTNGDLSGVPFQGHDFSMRGMGSLDAALGSSAGHLLSFTGTDTIPAILYLENYYKANIETELVGTSIPATEHSVMCAHGRDEMASYRYLINEVYPTGFVSIVSDTWDLWSVLDVVIRGLKDDIMARDGRVVIRPDSGDPVAIICGDPGSDNEFARKGVIEILWEIFGGTITERGYKQLDSHIGAIYGDAITIERCREICERLEAKGFASTNMVYGIGSFTYQYNTRDTFGFALKSTFTVVNGEERKIYKDPATDPNKMKKSQTGLVKVVAREGAIQYVDQLSIADYAAFGEEDLLEDVFVDGKLTREHTLAEIRAELLGNL</sequence>
<keyword evidence="2" id="KW-0662">Pyridine nucleotide biosynthesis</keyword>
<dbReference type="GO" id="GO:0047280">
    <property type="term" value="F:nicotinamide phosphoribosyltransferase activity"/>
    <property type="evidence" value="ECO:0007669"/>
    <property type="project" value="UniProtKB-EC"/>
</dbReference>
<dbReference type="Gene3D" id="3.20.20.70">
    <property type="entry name" value="Aldolase class I"/>
    <property type="match status" value="1"/>
</dbReference>
<dbReference type="RefSeq" id="WP_257451282.1">
    <property type="nucleotide sequence ID" value="NZ_JANIPJ010000023.1"/>
</dbReference>
<evidence type="ECO:0000256" key="2">
    <source>
        <dbReference type="ARBA" id="ARBA00022642"/>
    </source>
</evidence>